<feature type="chain" id="PRO_5040390757" evidence="1">
    <location>
        <begin position="23"/>
        <end position="1160"/>
    </location>
</feature>
<dbReference type="SMART" id="SM00408">
    <property type="entry name" value="IGc2"/>
    <property type="match status" value="4"/>
</dbReference>
<gene>
    <name evidence="3" type="primary">LOC122141564</name>
</gene>
<evidence type="ECO:0000313" key="3">
    <source>
        <dbReference type="RefSeq" id="XP_042605278.1"/>
    </source>
</evidence>
<dbReference type="SMART" id="SM00409">
    <property type="entry name" value="IG"/>
    <property type="match status" value="10"/>
</dbReference>
<dbReference type="PANTHER" id="PTHR21063">
    <property type="entry name" value="LFA-3"/>
    <property type="match status" value="1"/>
</dbReference>
<dbReference type="RefSeq" id="XP_042605278.1">
    <property type="nucleotide sequence ID" value="XM_042749344.1"/>
</dbReference>
<dbReference type="InterPro" id="IPR007110">
    <property type="entry name" value="Ig-like_dom"/>
</dbReference>
<protein>
    <submittedName>
        <fullName evidence="3">Uncharacterized protein LOC122141564 isoform X5</fullName>
    </submittedName>
</protein>
<dbReference type="PANTHER" id="PTHR21063:SF4">
    <property type="entry name" value="CD48 ANTIGEN-RELATED"/>
    <property type="match status" value="1"/>
</dbReference>
<evidence type="ECO:0000256" key="1">
    <source>
        <dbReference type="SAM" id="SignalP"/>
    </source>
</evidence>
<dbReference type="Proteomes" id="UP001155660">
    <property type="component" value="Chromosome B22"/>
</dbReference>
<reference evidence="3" key="1">
    <citation type="submission" date="2025-08" db="UniProtKB">
        <authorList>
            <consortium name="RefSeq"/>
        </authorList>
    </citation>
    <scope>IDENTIFICATION</scope>
    <source>
        <tissue evidence="3">Muscle</tissue>
    </source>
</reference>
<dbReference type="AlphaFoldDB" id="A0A9Q9XNU2"/>
<dbReference type="PROSITE" id="PS50835">
    <property type="entry name" value="IG_LIKE"/>
    <property type="match status" value="2"/>
</dbReference>
<feature type="domain" description="Ig-like" evidence="2">
    <location>
        <begin position="927"/>
        <end position="1039"/>
    </location>
</feature>
<feature type="signal peptide" evidence="1">
    <location>
        <begin position="1"/>
        <end position="22"/>
    </location>
</feature>
<dbReference type="InterPro" id="IPR003599">
    <property type="entry name" value="Ig_sub"/>
</dbReference>
<dbReference type="Pfam" id="PF07686">
    <property type="entry name" value="V-set"/>
    <property type="match status" value="3"/>
</dbReference>
<dbReference type="InterPro" id="IPR003598">
    <property type="entry name" value="Ig_sub2"/>
</dbReference>
<accession>A0A9Q9XNU2</accession>
<sequence length="1160" mass="133976">MTYFSNLLSLLLYLLVYGNVMSDDRDTFFVTEGDSVTLQYYMRETQDQDIRIIHDKGYSIDSCTFTDHLTCRFDHKGLRDRLKVYENGSLTITNTKVTDSGDYDITTFFQSHVRHRTRSYSVVVRGFFSFDTDGVSVMEGDSVTLHIGDQVNQEQKIRWYFNQTEIARILEYDPFHHSRICTDVQCNNDTERFRDRLKLDHQTGSLTIRDITNTDSGFYDLLINSVWDNHHFIRYSSRSSSNTKIFIVAVHDVPAAERHKMKRKSVKEGESVTLDTRVKKYPRHLITWYFNDIIIAVINGVQSKICTDERFRDRLKLDHQTGSLTIKNTRTTDSGLYKLQIRSSRFTIMRSFSVSASSVVPVSVRTRDSLTLRNNVKTNQQEEIRWYFNDTLIAEITDDLKICTNVRCKEKFKDRLKLEEFGSLVIMNIRTEDAGEYKLMISGSIVEIFYVSVTSYSVDSGKVSVKEGYSVTLHTDVETNQQVEIRWHFNKILIAGITGLSRYNCKDIQCNKDVAERFRDRLQLQYRTGSLTIMNTRTTDSGDYELQIINSSNIIKRTVGVNVTGVSAAERDEMKRKSVKEGESVTLDTHVINKPDNLMWHFDEIVITGDQSNICTDVQCEYSEERFRDRLKLDNQTGSLTITNTRITDSGLYKLQITSYSTIRVTSEKSFSVTVIGNVMSDDRDTFFVTEGDSFTLKYYMREELWDIWMYHDGERYSIRYCRHHNWCISDYEGFGDRLEGNQNGPLTITNTKVTDSGDYRIETRFGNRILYSSTVVVRGFFSFDTDGVSVMEGDSVTLHTGVLLNQEEKISDQIIPTKKISAQIKVTAKIRWYFNKSAIVRILGDLSYICTDVLCNKGNERFRDRLKLDHQTGSLTIRDIRTTDSGLYDLLINWDNNHSSSSSSSSKRRIESWQRRSRMWRRTSNTKIFIVAVHGVSDAERHEMKRKSVKEGESVTLDTRVIKNPHNSITWYFNDIGIAVITRDQSEICSVDRYRDRLKLDHQTGSLTITNITNTDSGLYKLQIRSSRFTIMRSFIVSAVSYSVDSGKVSVMEGDSVTLHTDVETNQQEEIRWRFNKILIAEISGDLSFICTDVQCNNEGTERFRDRLKLDHQTGSLTIRDIRTTDSGDYTLEINSSSSIQRNVSFLVSLVFLLLNEMK</sequence>
<keyword evidence="1" id="KW-0732">Signal</keyword>
<proteinExistence type="predicted"/>
<evidence type="ECO:0000259" key="2">
    <source>
        <dbReference type="PROSITE" id="PS50835"/>
    </source>
</evidence>
<dbReference type="Pfam" id="PF13927">
    <property type="entry name" value="Ig_3"/>
    <property type="match status" value="2"/>
</dbReference>
<name>A0A9Q9XNU2_CYPCA</name>
<dbReference type="InterPro" id="IPR013106">
    <property type="entry name" value="Ig_V-set"/>
</dbReference>
<feature type="domain" description="Ig-like" evidence="2">
    <location>
        <begin position="254"/>
        <end position="355"/>
    </location>
</feature>
<organism evidence="3">
    <name type="scientific">Cyprinus carpio</name>
    <name type="common">Common carp</name>
    <dbReference type="NCBI Taxonomy" id="7962"/>
    <lineage>
        <taxon>Eukaryota</taxon>
        <taxon>Metazoa</taxon>
        <taxon>Chordata</taxon>
        <taxon>Craniata</taxon>
        <taxon>Vertebrata</taxon>
        <taxon>Euteleostomi</taxon>
        <taxon>Actinopterygii</taxon>
        <taxon>Neopterygii</taxon>
        <taxon>Teleostei</taxon>
        <taxon>Ostariophysi</taxon>
        <taxon>Cypriniformes</taxon>
        <taxon>Cyprinidae</taxon>
        <taxon>Cyprininae</taxon>
        <taxon>Cyprinus</taxon>
    </lineage>
</organism>
<dbReference type="GeneID" id="122141564"/>